<feature type="region of interest" description="Disordered" evidence="1">
    <location>
        <begin position="171"/>
        <end position="203"/>
    </location>
</feature>
<name>A0AAD6X8H4_9AGAR</name>
<sequence length="225" mass="23806">MHNTGGCACLQPLGGGTRDRGRLQAGSDSGTRRRLFRNRRRRLEGLVLAGALQLGATMAAGRLAARRLARAASAPGPGTARFESRGGVRALLGPSISGVSSSQAHSARDLRAVLADARTERRETRDASGCWLFPRSHLGRSRAVFLSNTLRACRLRVVVCAPGGRETRDVRCEKPSSASSNCTRTASTSTEATPVRRAGSASPRPGAFDLGFGARLCVHGAFRRA</sequence>
<evidence type="ECO:0000256" key="2">
    <source>
        <dbReference type="SAM" id="Phobius"/>
    </source>
</evidence>
<keyword evidence="4" id="KW-1185">Reference proteome</keyword>
<dbReference type="Proteomes" id="UP001218188">
    <property type="component" value="Unassembled WGS sequence"/>
</dbReference>
<reference evidence="3" key="1">
    <citation type="submission" date="2023-03" db="EMBL/GenBank/DDBJ databases">
        <title>Massive genome expansion in bonnet fungi (Mycena s.s.) driven by repeated elements and novel gene families across ecological guilds.</title>
        <authorList>
            <consortium name="Lawrence Berkeley National Laboratory"/>
            <person name="Harder C.B."/>
            <person name="Miyauchi S."/>
            <person name="Viragh M."/>
            <person name="Kuo A."/>
            <person name="Thoen E."/>
            <person name="Andreopoulos B."/>
            <person name="Lu D."/>
            <person name="Skrede I."/>
            <person name="Drula E."/>
            <person name="Henrissat B."/>
            <person name="Morin E."/>
            <person name="Kohler A."/>
            <person name="Barry K."/>
            <person name="LaButti K."/>
            <person name="Morin E."/>
            <person name="Salamov A."/>
            <person name="Lipzen A."/>
            <person name="Mereny Z."/>
            <person name="Hegedus B."/>
            <person name="Baldrian P."/>
            <person name="Stursova M."/>
            <person name="Weitz H."/>
            <person name="Taylor A."/>
            <person name="Grigoriev I.V."/>
            <person name="Nagy L.G."/>
            <person name="Martin F."/>
            <person name="Kauserud H."/>
        </authorList>
    </citation>
    <scope>NUCLEOTIDE SEQUENCE</scope>
    <source>
        <strain evidence="3">CBHHK200</strain>
    </source>
</reference>
<dbReference type="EMBL" id="JARJCM010000030">
    <property type="protein sequence ID" value="KAJ7038781.1"/>
    <property type="molecule type" value="Genomic_DNA"/>
</dbReference>
<protein>
    <submittedName>
        <fullName evidence="3">Uncharacterized protein</fullName>
    </submittedName>
</protein>
<accession>A0AAD6X8H4</accession>
<gene>
    <name evidence="3" type="ORF">C8F04DRAFT_1255707</name>
</gene>
<feature type="transmembrane region" description="Helical" evidence="2">
    <location>
        <begin position="43"/>
        <end position="65"/>
    </location>
</feature>
<dbReference type="AlphaFoldDB" id="A0AAD6X8H4"/>
<evidence type="ECO:0000256" key="1">
    <source>
        <dbReference type="SAM" id="MobiDB-lite"/>
    </source>
</evidence>
<feature type="compositionally biased region" description="Polar residues" evidence="1">
    <location>
        <begin position="176"/>
        <end position="192"/>
    </location>
</feature>
<keyword evidence="2" id="KW-0812">Transmembrane</keyword>
<evidence type="ECO:0000313" key="3">
    <source>
        <dbReference type="EMBL" id="KAJ7038781.1"/>
    </source>
</evidence>
<proteinExistence type="predicted"/>
<keyword evidence="2" id="KW-0472">Membrane</keyword>
<keyword evidence="2" id="KW-1133">Transmembrane helix</keyword>
<evidence type="ECO:0000313" key="4">
    <source>
        <dbReference type="Proteomes" id="UP001218188"/>
    </source>
</evidence>
<organism evidence="3 4">
    <name type="scientific">Mycena alexandri</name>
    <dbReference type="NCBI Taxonomy" id="1745969"/>
    <lineage>
        <taxon>Eukaryota</taxon>
        <taxon>Fungi</taxon>
        <taxon>Dikarya</taxon>
        <taxon>Basidiomycota</taxon>
        <taxon>Agaricomycotina</taxon>
        <taxon>Agaricomycetes</taxon>
        <taxon>Agaricomycetidae</taxon>
        <taxon>Agaricales</taxon>
        <taxon>Marasmiineae</taxon>
        <taxon>Mycenaceae</taxon>
        <taxon>Mycena</taxon>
    </lineage>
</organism>
<comment type="caution">
    <text evidence="3">The sequence shown here is derived from an EMBL/GenBank/DDBJ whole genome shotgun (WGS) entry which is preliminary data.</text>
</comment>